<evidence type="ECO:0000313" key="3">
    <source>
        <dbReference type="Proteomes" id="UP001154078"/>
    </source>
</evidence>
<sequence>MVRTLEIEKERGYINEIQRLEALQRKREAEHLEELERLKNDIIKSQHSIVLDHPIEILAEKMSYEDFTKIEDRPWAETLFKNTEIRTGDPTTCKESTIKVVLIEPRDEMTESIQKIYKNKYPELGEMKQDYGSLHRVTKIRTDMEEVSKEEQEVFKIKTTDDNKDIWEKLCRLKVDTEDESCLAMHHLNMVSLAKLQKITEAIFHGTKRKIIIYTTRQKQQETNAVIQGNRETRTKYTYAIIVGKKVQDYKDTLLYIKNAVKDKGTKDIIRTFRRTKDGSVMIVTDRKEEKTKALQRMIKDHMGDAFTSIKGLKPALPRTIHIKGPTRSSTSNCTAPGANQPWSLTTGTGIPQRSDLTRRLSIRTSPAQRATSPMVGTIDNMAFFDVKHSKNKTGEKRNREEGELTPYKKKEFCEVFVLEETREQITSLVAGLAKYERVEKLTIKCESQTEPDTPASEEKETQTEVELPREMAIQQETRPLKVRCVPTNYKVPDGIARAVWTTEEAFRRDYPGRETPKPGQTVAVHKTVTSSVGDKNLRETTTTTWMLMQEESAKEAATKKRARHDCLVKLAEQLRVEDTCSVTIRAIKGVPLESEMMDAIGRENLEIIPSKRSGSSPRRKET</sequence>
<accession>A0A9P0BEH9</accession>
<dbReference type="AlphaFoldDB" id="A0A9P0BEH9"/>
<evidence type="ECO:0000256" key="1">
    <source>
        <dbReference type="SAM" id="MobiDB-lite"/>
    </source>
</evidence>
<organism evidence="2 3">
    <name type="scientific">Brassicogethes aeneus</name>
    <name type="common">Rape pollen beetle</name>
    <name type="synonym">Meligethes aeneus</name>
    <dbReference type="NCBI Taxonomy" id="1431903"/>
    <lineage>
        <taxon>Eukaryota</taxon>
        <taxon>Metazoa</taxon>
        <taxon>Ecdysozoa</taxon>
        <taxon>Arthropoda</taxon>
        <taxon>Hexapoda</taxon>
        <taxon>Insecta</taxon>
        <taxon>Pterygota</taxon>
        <taxon>Neoptera</taxon>
        <taxon>Endopterygota</taxon>
        <taxon>Coleoptera</taxon>
        <taxon>Polyphaga</taxon>
        <taxon>Cucujiformia</taxon>
        <taxon>Nitidulidae</taxon>
        <taxon>Meligethinae</taxon>
        <taxon>Brassicogethes</taxon>
    </lineage>
</organism>
<keyword evidence="3" id="KW-1185">Reference proteome</keyword>
<dbReference type="Proteomes" id="UP001154078">
    <property type="component" value="Chromosome 8"/>
</dbReference>
<proteinExistence type="predicted"/>
<feature type="compositionally biased region" description="Basic and acidic residues" evidence="1">
    <location>
        <begin position="457"/>
        <end position="467"/>
    </location>
</feature>
<evidence type="ECO:0000313" key="2">
    <source>
        <dbReference type="EMBL" id="CAH0561746.1"/>
    </source>
</evidence>
<feature type="region of interest" description="Disordered" evidence="1">
    <location>
        <begin position="447"/>
        <end position="467"/>
    </location>
</feature>
<protein>
    <submittedName>
        <fullName evidence="2">Uncharacterized protein</fullName>
    </submittedName>
</protein>
<feature type="region of interest" description="Disordered" evidence="1">
    <location>
        <begin position="604"/>
        <end position="623"/>
    </location>
</feature>
<name>A0A9P0BEH9_BRAAE</name>
<reference evidence="2" key="1">
    <citation type="submission" date="2021-12" db="EMBL/GenBank/DDBJ databases">
        <authorList>
            <person name="King R."/>
        </authorList>
    </citation>
    <scope>NUCLEOTIDE SEQUENCE</scope>
</reference>
<gene>
    <name evidence="2" type="ORF">MELIAE_LOCUS11083</name>
</gene>
<dbReference type="EMBL" id="OV121139">
    <property type="protein sequence ID" value="CAH0561746.1"/>
    <property type="molecule type" value="Genomic_DNA"/>
</dbReference>
<dbReference type="OrthoDB" id="6811559at2759"/>
<feature type="compositionally biased region" description="Polar residues" evidence="1">
    <location>
        <begin position="341"/>
        <end position="352"/>
    </location>
</feature>
<feature type="region of interest" description="Disordered" evidence="1">
    <location>
        <begin position="324"/>
        <end position="357"/>
    </location>
</feature>